<proteinExistence type="inferred from homology"/>
<accession>A0ABQ1LAW6</accession>
<evidence type="ECO:0000256" key="2">
    <source>
        <dbReference type="ARBA" id="ARBA00017823"/>
    </source>
</evidence>
<reference evidence="11" key="1">
    <citation type="journal article" date="2019" name="Int. J. Syst. Evol. Microbiol.">
        <title>The Global Catalogue of Microorganisms (GCM) 10K type strain sequencing project: providing services to taxonomists for standard genome sequencing and annotation.</title>
        <authorList>
            <consortium name="The Broad Institute Genomics Platform"/>
            <consortium name="The Broad Institute Genome Sequencing Center for Infectious Disease"/>
            <person name="Wu L."/>
            <person name="Ma J."/>
        </authorList>
    </citation>
    <scope>NUCLEOTIDE SEQUENCE [LARGE SCALE GENOMIC DNA]</scope>
    <source>
        <strain evidence="11">CGMCC 1.12478</strain>
    </source>
</reference>
<sequence>MVDQVNSSNGAKLRLQSVQTGGTTVGQNAAANTGAVKAIDTARLSDSASVEMIKTLASNGPPFDADNVVRIKQAISEGRYPLDPQRITDSIFQDYSALMR</sequence>
<evidence type="ECO:0000256" key="6">
    <source>
        <dbReference type="ARBA" id="ARBA00023163"/>
    </source>
</evidence>
<evidence type="ECO:0000313" key="11">
    <source>
        <dbReference type="Proteomes" id="UP000645462"/>
    </source>
</evidence>
<keyword evidence="5" id="KW-0805">Transcription regulation</keyword>
<protein>
    <recommendedName>
        <fullName evidence="2">Negative regulator of flagellin synthesis</fullName>
    </recommendedName>
    <alternativeName>
        <fullName evidence="8">Anti-sigma-28 factor</fullName>
    </alternativeName>
</protein>
<keyword evidence="4" id="KW-1005">Bacterial flagellum biogenesis</keyword>
<dbReference type="InterPro" id="IPR007412">
    <property type="entry name" value="FlgM"/>
</dbReference>
<evidence type="ECO:0000256" key="3">
    <source>
        <dbReference type="ARBA" id="ARBA00022491"/>
    </source>
</evidence>
<evidence type="ECO:0000259" key="9">
    <source>
        <dbReference type="Pfam" id="PF04316"/>
    </source>
</evidence>
<evidence type="ECO:0000256" key="5">
    <source>
        <dbReference type="ARBA" id="ARBA00023015"/>
    </source>
</evidence>
<dbReference type="InterPro" id="IPR035890">
    <property type="entry name" value="Anti-sigma-28_factor_FlgM_sf"/>
</dbReference>
<keyword evidence="3" id="KW-0678">Repressor</keyword>
<evidence type="ECO:0000256" key="1">
    <source>
        <dbReference type="ARBA" id="ARBA00005322"/>
    </source>
</evidence>
<feature type="domain" description="Anti-sigma-28 factor FlgM C-terminal" evidence="9">
    <location>
        <begin position="40"/>
        <end position="92"/>
    </location>
</feature>
<comment type="caution">
    <text evidence="10">The sequence shown here is derived from an EMBL/GenBank/DDBJ whole genome shotgun (WGS) entry which is preliminary data.</text>
</comment>
<comment type="similarity">
    <text evidence="1">Belongs to the FlgM family.</text>
</comment>
<dbReference type="Pfam" id="PF04316">
    <property type="entry name" value="FlgM"/>
    <property type="match status" value="1"/>
</dbReference>
<dbReference type="SUPFAM" id="SSF101498">
    <property type="entry name" value="Anti-sigma factor FlgM"/>
    <property type="match status" value="1"/>
</dbReference>
<dbReference type="RefSeq" id="WP_188484075.1">
    <property type="nucleotide sequence ID" value="NZ_BMFC01000019.1"/>
</dbReference>
<evidence type="ECO:0000256" key="8">
    <source>
        <dbReference type="ARBA" id="ARBA00030117"/>
    </source>
</evidence>
<dbReference type="NCBIfam" id="TIGR03824">
    <property type="entry name" value="FlgM_jcvi"/>
    <property type="match status" value="1"/>
</dbReference>
<evidence type="ECO:0000256" key="4">
    <source>
        <dbReference type="ARBA" id="ARBA00022795"/>
    </source>
</evidence>
<organism evidence="10 11">
    <name type="scientific">Marivita lacus</name>
    <dbReference type="NCBI Taxonomy" id="1323742"/>
    <lineage>
        <taxon>Bacteria</taxon>
        <taxon>Pseudomonadati</taxon>
        <taxon>Pseudomonadota</taxon>
        <taxon>Alphaproteobacteria</taxon>
        <taxon>Rhodobacterales</taxon>
        <taxon>Roseobacteraceae</taxon>
        <taxon>Marivita</taxon>
    </lineage>
</organism>
<dbReference type="Proteomes" id="UP000645462">
    <property type="component" value="Unassembled WGS sequence"/>
</dbReference>
<evidence type="ECO:0000313" key="10">
    <source>
        <dbReference type="EMBL" id="GGC21030.1"/>
    </source>
</evidence>
<dbReference type="EMBL" id="BMFC01000019">
    <property type="protein sequence ID" value="GGC21030.1"/>
    <property type="molecule type" value="Genomic_DNA"/>
</dbReference>
<dbReference type="InterPro" id="IPR031316">
    <property type="entry name" value="FlgM_C"/>
</dbReference>
<name>A0ABQ1LAW6_9RHOB</name>
<keyword evidence="11" id="KW-1185">Reference proteome</keyword>
<keyword evidence="6" id="KW-0804">Transcription</keyword>
<evidence type="ECO:0000256" key="7">
    <source>
        <dbReference type="ARBA" id="ARBA00024739"/>
    </source>
</evidence>
<gene>
    <name evidence="10" type="ORF">GCM10011363_42110</name>
</gene>
<comment type="function">
    <text evidence="7">Responsible for the coupling of flagellin expression to flagellar assembly by preventing expression of the flagellin genes when a component of the middle class of proteins is defective. It negatively regulates flagellar genes by inhibiting the activity of FliA by directly binding to FliA.</text>
</comment>